<keyword evidence="9" id="KW-0249">Electron transport</keyword>
<dbReference type="PANTHER" id="PTHR11435">
    <property type="entry name" value="NADH UBIQUINONE OXIDOREDUCTASE SUBUNIT ND6"/>
    <property type="match status" value="1"/>
</dbReference>
<name>A0A7H1KI41_9CUCU</name>
<keyword evidence="6" id="KW-0679">Respiratory chain</keyword>
<evidence type="ECO:0000256" key="9">
    <source>
        <dbReference type="ARBA" id="ARBA00022982"/>
    </source>
</evidence>
<dbReference type="PANTHER" id="PTHR11435:SF1">
    <property type="entry name" value="NADH-UBIQUINONE OXIDOREDUCTASE CHAIN 6"/>
    <property type="match status" value="1"/>
</dbReference>
<feature type="transmembrane region" description="Helical" evidence="16">
    <location>
        <begin position="84"/>
        <end position="100"/>
    </location>
</feature>
<keyword evidence="10 16" id="KW-1133">Transmembrane helix</keyword>
<comment type="catalytic activity">
    <reaction evidence="15">
        <text>a ubiquinone + NADH + 5 H(+)(in) = a ubiquinol + NAD(+) + 4 H(+)(out)</text>
        <dbReference type="Rhea" id="RHEA:29091"/>
        <dbReference type="Rhea" id="RHEA-COMP:9565"/>
        <dbReference type="Rhea" id="RHEA-COMP:9566"/>
        <dbReference type="ChEBI" id="CHEBI:15378"/>
        <dbReference type="ChEBI" id="CHEBI:16389"/>
        <dbReference type="ChEBI" id="CHEBI:17976"/>
        <dbReference type="ChEBI" id="CHEBI:57540"/>
        <dbReference type="ChEBI" id="CHEBI:57945"/>
        <dbReference type="EC" id="7.1.1.2"/>
    </reaction>
</comment>
<geneLocation type="mitochondrion" evidence="17"/>
<evidence type="ECO:0000256" key="15">
    <source>
        <dbReference type="ARBA" id="ARBA00049551"/>
    </source>
</evidence>
<keyword evidence="5" id="KW-0813">Transport</keyword>
<evidence type="ECO:0000256" key="11">
    <source>
        <dbReference type="ARBA" id="ARBA00023027"/>
    </source>
</evidence>
<keyword evidence="12 17" id="KW-0496">Mitochondrion</keyword>
<evidence type="ECO:0000256" key="5">
    <source>
        <dbReference type="ARBA" id="ARBA00022448"/>
    </source>
</evidence>
<evidence type="ECO:0000256" key="10">
    <source>
        <dbReference type="ARBA" id="ARBA00022989"/>
    </source>
</evidence>
<comment type="similarity">
    <text evidence="2">Belongs to the complex I subunit 6 family.</text>
</comment>
<evidence type="ECO:0000256" key="12">
    <source>
        <dbReference type="ARBA" id="ARBA00023128"/>
    </source>
</evidence>
<feature type="transmembrane region" description="Helical" evidence="16">
    <location>
        <begin position="50"/>
        <end position="72"/>
    </location>
</feature>
<dbReference type="EC" id="7.1.1.2" evidence="3"/>
<keyword evidence="8" id="KW-1278">Translocase</keyword>
<feature type="transmembrane region" description="Helical" evidence="16">
    <location>
        <begin position="21"/>
        <end position="44"/>
    </location>
</feature>
<proteinExistence type="inferred from homology"/>
<evidence type="ECO:0000256" key="14">
    <source>
        <dbReference type="ARBA" id="ARBA00031019"/>
    </source>
</evidence>
<protein>
    <recommendedName>
        <fullName evidence="4">NADH-ubiquinone oxidoreductase chain 6</fullName>
        <ecNumber evidence="3">7.1.1.2</ecNumber>
    </recommendedName>
    <alternativeName>
        <fullName evidence="14">NADH dehydrogenase subunit 6</fullName>
    </alternativeName>
</protein>
<evidence type="ECO:0000256" key="7">
    <source>
        <dbReference type="ARBA" id="ARBA00022692"/>
    </source>
</evidence>
<evidence type="ECO:0000256" key="4">
    <source>
        <dbReference type="ARBA" id="ARBA00021095"/>
    </source>
</evidence>
<evidence type="ECO:0000313" key="17">
    <source>
        <dbReference type="EMBL" id="QNT26957.1"/>
    </source>
</evidence>
<comment type="subcellular location">
    <subcellularLocation>
        <location evidence="1">Mitochondrion membrane</location>
        <topology evidence="1">Multi-pass membrane protein</topology>
    </subcellularLocation>
</comment>
<keyword evidence="13 16" id="KW-0472">Membrane</keyword>
<evidence type="ECO:0000256" key="3">
    <source>
        <dbReference type="ARBA" id="ARBA00012944"/>
    </source>
</evidence>
<evidence type="ECO:0000256" key="13">
    <source>
        <dbReference type="ARBA" id="ARBA00023136"/>
    </source>
</evidence>
<evidence type="ECO:0000256" key="16">
    <source>
        <dbReference type="SAM" id="Phobius"/>
    </source>
</evidence>
<dbReference type="GO" id="GO:0008137">
    <property type="term" value="F:NADH dehydrogenase (ubiquinone) activity"/>
    <property type="evidence" value="ECO:0007669"/>
    <property type="project" value="UniProtKB-EC"/>
</dbReference>
<feature type="transmembrane region" description="Helical" evidence="16">
    <location>
        <begin position="135"/>
        <end position="156"/>
    </location>
</feature>
<organism evidence="17">
    <name type="scientific">Trigonopterus daun</name>
    <dbReference type="NCBI Taxonomy" id="2896816"/>
    <lineage>
        <taxon>Eukaryota</taxon>
        <taxon>Metazoa</taxon>
        <taxon>Ecdysozoa</taxon>
        <taxon>Arthropoda</taxon>
        <taxon>Hexapoda</taxon>
        <taxon>Insecta</taxon>
        <taxon>Pterygota</taxon>
        <taxon>Neoptera</taxon>
        <taxon>Endopterygota</taxon>
        <taxon>Coleoptera</taxon>
        <taxon>Polyphaga</taxon>
        <taxon>Cucujiformia</taxon>
        <taxon>Curculionidae</taxon>
        <taxon>Cryptorhynchinae</taxon>
        <taxon>Trigonopterus</taxon>
    </lineage>
</organism>
<sequence>MTTVLYSSCTLSMIFMFMNHPLSLGAILLLQTILIALASGMMFLNFWFSYILFLVMIGGMLVMFIYMTSIASNEKFSMPKNSQYFIYMNLVIILSLSLSPDNFLTTLSSPEILSHQQPLSLNNFNMSKYFNYPGMNMMIVLMMYLLVTLIAIVKITDKSMGTLRSK</sequence>
<evidence type="ECO:0000256" key="1">
    <source>
        <dbReference type="ARBA" id="ARBA00004225"/>
    </source>
</evidence>
<dbReference type="InterPro" id="IPR050269">
    <property type="entry name" value="ComplexI_Subunit6"/>
</dbReference>
<reference evidence="17" key="1">
    <citation type="submission" date="2020-06" db="EMBL/GenBank/DDBJ databases">
        <title>Mitochondrial genomes of twelve species of hyperdiverse Trigonopterus weevils.</title>
        <authorList>
            <person name="Narakusumo R.P."/>
            <person name="Pons J."/>
            <person name="Riedel A."/>
        </authorList>
    </citation>
    <scope>NUCLEOTIDE SEQUENCE</scope>
</reference>
<accession>A0A7H1KI41</accession>
<evidence type="ECO:0000256" key="2">
    <source>
        <dbReference type="ARBA" id="ARBA00005698"/>
    </source>
</evidence>
<dbReference type="GO" id="GO:0031966">
    <property type="term" value="C:mitochondrial membrane"/>
    <property type="evidence" value="ECO:0007669"/>
    <property type="project" value="UniProtKB-SubCell"/>
</dbReference>
<keyword evidence="11" id="KW-0520">NAD</keyword>
<dbReference type="AlphaFoldDB" id="A0A7H1KI41"/>
<gene>
    <name evidence="17" type="primary">nad6</name>
</gene>
<keyword evidence="7 16" id="KW-0812">Transmembrane</keyword>
<evidence type="ECO:0000256" key="6">
    <source>
        <dbReference type="ARBA" id="ARBA00022660"/>
    </source>
</evidence>
<dbReference type="EMBL" id="MT653610">
    <property type="protein sequence ID" value="QNT26957.1"/>
    <property type="molecule type" value="Genomic_DNA"/>
</dbReference>
<evidence type="ECO:0000256" key="8">
    <source>
        <dbReference type="ARBA" id="ARBA00022967"/>
    </source>
</evidence>